<evidence type="ECO:0000313" key="5">
    <source>
        <dbReference type="Proteomes" id="UP000286934"/>
    </source>
</evidence>
<dbReference type="AlphaFoldDB" id="A0A432WV33"/>
<comment type="caution">
    <text evidence="4">The sequence shown here is derived from an EMBL/GenBank/DDBJ whole genome shotgun (WGS) entry which is preliminary data.</text>
</comment>
<gene>
    <name evidence="4" type="ORF">CWE13_06550</name>
</gene>
<keyword evidence="3" id="KW-0472">Membrane</keyword>
<feature type="region of interest" description="Disordered" evidence="2">
    <location>
        <begin position="214"/>
        <end position="259"/>
    </location>
</feature>
<evidence type="ECO:0000256" key="3">
    <source>
        <dbReference type="SAM" id="Phobius"/>
    </source>
</evidence>
<dbReference type="Proteomes" id="UP000286934">
    <property type="component" value="Unassembled WGS sequence"/>
</dbReference>
<accession>A0A432WV33</accession>
<evidence type="ECO:0000256" key="1">
    <source>
        <dbReference type="SAM" id="Coils"/>
    </source>
</evidence>
<name>A0A432WV33_9GAMM</name>
<protein>
    <recommendedName>
        <fullName evidence="6">MSHA biogenesis protein MshI</fullName>
    </recommendedName>
</protein>
<evidence type="ECO:0008006" key="6">
    <source>
        <dbReference type="Google" id="ProtNLM"/>
    </source>
</evidence>
<dbReference type="Pfam" id="PF05137">
    <property type="entry name" value="PilN"/>
    <property type="match status" value="1"/>
</dbReference>
<feature type="coiled-coil region" evidence="1">
    <location>
        <begin position="61"/>
        <end position="88"/>
    </location>
</feature>
<keyword evidence="3" id="KW-1133">Transmembrane helix</keyword>
<keyword evidence="1" id="KW-0175">Coiled coil</keyword>
<feature type="compositionally biased region" description="Basic and acidic residues" evidence="2">
    <location>
        <begin position="239"/>
        <end position="259"/>
    </location>
</feature>
<feature type="compositionally biased region" description="Low complexity" evidence="2">
    <location>
        <begin position="226"/>
        <end position="235"/>
    </location>
</feature>
<sequence length="277" mass="31788">MVHVLSSSWRQGNELMKHTINLFQQDLIPEQPWLNFTRVLLGVIVVCAVLVAWKATVMFQVQGLQSQINVQRSALANEQQQLAQISEQLRAQQPSSELKAEVNRLETEVLMRQFLLAEFQRRGQIKQQDYAELLTDLAILHREGVWLTRIHQDRNRLNLHGHSVNASILPQWMQSFKTSTVLSERRFNMVELKRDSRDLLSFVLQGNAGDMGDFSLNSMPARDSENSNNGSDSNSQQRDIAEEVRAAQEENAIEREREQEKLEEALRKLESVSGGNR</sequence>
<dbReference type="EMBL" id="PIPP01000002">
    <property type="protein sequence ID" value="RUO37609.1"/>
    <property type="molecule type" value="Genomic_DNA"/>
</dbReference>
<keyword evidence="3" id="KW-0812">Transmembrane</keyword>
<reference evidence="5" key="1">
    <citation type="journal article" date="2018" name="Front. Microbiol.">
        <title>Genome-Based Analysis Reveals the Taxonomy and Diversity of the Family Idiomarinaceae.</title>
        <authorList>
            <person name="Liu Y."/>
            <person name="Lai Q."/>
            <person name="Shao Z."/>
        </authorList>
    </citation>
    <scope>NUCLEOTIDE SEQUENCE [LARGE SCALE GENOMIC DNA]</scope>
    <source>
        <strain evidence="5">AIS</strain>
    </source>
</reference>
<feature type="transmembrane region" description="Helical" evidence="3">
    <location>
        <begin position="33"/>
        <end position="53"/>
    </location>
</feature>
<evidence type="ECO:0000313" key="4">
    <source>
        <dbReference type="EMBL" id="RUO37609.1"/>
    </source>
</evidence>
<evidence type="ECO:0000256" key="2">
    <source>
        <dbReference type="SAM" id="MobiDB-lite"/>
    </source>
</evidence>
<dbReference type="InterPro" id="IPR007813">
    <property type="entry name" value="PilN"/>
</dbReference>
<keyword evidence="5" id="KW-1185">Reference proteome</keyword>
<proteinExistence type="predicted"/>
<organism evidence="4 5">
    <name type="scientific">Aliidiomarina shirensis</name>
    <dbReference type="NCBI Taxonomy" id="1048642"/>
    <lineage>
        <taxon>Bacteria</taxon>
        <taxon>Pseudomonadati</taxon>
        <taxon>Pseudomonadota</taxon>
        <taxon>Gammaproteobacteria</taxon>
        <taxon>Alteromonadales</taxon>
        <taxon>Idiomarinaceae</taxon>
        <taxon>Aliidiomarina</taxon>
    </lineage>
</organism>